<comment type="subcellular location">
    <subcellularLocation>
        <location evidence="1">Membrane</location>
        <topology evidence="1">Multi-pass membrane protein</topology>
    </subcellularLocation>
</comment>
<dbReference type="PANTHER" id="PTHR38459:SF1">
    <property type="entry name" value="PROPHAGE BACTOPRENOL-LINKED GLUCOSE TRANSLOCASE HOMOLOG"/>
    <property type="match status" value="1"/>
</dbReference>
<dbReference type="Proteomes" id="UP001523392">
    <property type="component" value="Unassembled WGS sequence"/>
</dbReference>
<keyword evidence="4 6" id="KW-1133">Transmembrane helix</keyword>
<keyword evidence="5 6" id="KW-0472">Membrane</keyword>
<name>A0ABT1DAD3_9PROT</name>
<dbReference type="Pfam" id="PF04138">
    <property type="entry name" value="GtrA_DPMS_TM"/>
    <property type="match status" value="1"/>
</dbReference>
<gene>
    <name evidence="8" type="ORF">JYK14_22475</name>
</gene>
<dbReference type="RefSeq" id="WP_252955530.1">
    <property type="nucleotide sequence ID" value="NZ_JAFIRR010000158.1"/>
</dbReference>
<dbReference type="PANTHER" id="PTHR38459">
    <property type="entry name" value="PROPHAGE BACTOPRENOL-LINKED GLUCOSE TRANSLOCASE HOMOLOG"/>
    <property type="match status" value="1"/>
</dbReference>
<feature type="domain" description="GtrA/DPMS transmembrane" evidence="7">
    <location>
        <begin position="25"/>
        <end position="143"/>
    </location>
</feature>
<evidence type="ECO:0000313" key="8">
    <source>
        <dbReference type="EMBL" id="MCO6418902.1"/>
    </source>
</evidence>
<feature type="transmembrane region" description="Helical" evidence="6">
    <location>
        <begin position="23"/>
        <end position="50"/>
    </location>
</feature>
<keyword evidence="3 6" id="KW-0812">Transmembrane</keyword>
<sequence>MIALFRTPSSLADHKLVRLAGEFFRFGVVGVAGFIVDAAVLMAGIALGLGPWLGRALSYLLGATTTFALNRAWTWRHAPRDAVGRRWALFLLVNLVGFACNYGTYAFMLTHLPLAAAHPVIGVAAGSLAGMVGNFLLSRRFVFARGGEARPLPT</sequence>
<feature type="transmembrane region" description="Helical" evidence="6">
    <location>
        <begin position="87"/>
        <end position="108"/>
    </location>
</feature>
<comment type="similarity">
    <text evidence="2">Belongs to the GtrA family.</text>
</comment>
<protein>
    <submittedName>
        <fullName evidence="8">GtrA family protein</fullName>
    </submittedName>
</protein>
<evidence type="ECO:0000256" key="2">
    <source>
        <dbReference type="ARBA" id="ARBA00009399"/>
    </source>
</evidence>
<evidence type="ECO:0000256" key="6">
    <source>
        <dbReference type="SAM" id="Phobius"/>
    </source>
</evidence>
<evidence type="ECO:0000256" key="4">
    <source>
        <dbReference type="ARBA" id="ARBA00022989"/>
    </source>
</evidence>
<dbReference type="InterPro" id="IPR007267">
    <property type="entry name" value="GtrA_DPMS_TM"/>
</dbReference>
<feature type="transmembrane region" description="Helical" evidence="6">
    <location>
        <begin position="114"/>
        <end position="137"/>
    </location>
</feature>
<proteinExistence type="inferred from homology"/>
<evidence type="ECO:0000256" key="1">
    <source>
        <dbReference type="ARBA" id="ARBA00004141"/>
    </source>
</evidence>
<dbReference type="InterPro" id="IPR051401">
    <property type="entry name" value="GtrA_CellWall_Glycosyl"/>
</dbReference>
<keyword evidence="9" id="KW-1185">Reference proteome</keyword>
<comment type="caution">
    <text evidence="8">The sequence shown here is derived from an EMBL/GenBank/DDBJ whole genome shotgun (WGS) entry which is preliminary data.</text>
</comment>
<evidence type="ECO:0000256" key="5">
    <source>
        <dbReference type="ARBA" id="ARBA00023136"/>
    </source>
</evidence>
<organism evidence="8 9">
    <name type="scientific">Siccirubricoccus soli</name>
    <dbReference type="NCBI Taxonomy" id="2899147"/>
    <lineage>
        <taxon>Bacteria</taxon>
        <taxon>Pseudomonadati</taxon>
        <taxon>Pseudomonadota</taxon>
        <taxon>Alphaproteobacteria</taxon>
        <taxon>Acetobacterales</taxon>
        <taxon>Roseomonadaceae</taxon>
        <taxon>Siccirubricoccus</taxon>
    </lineage>
</organism>
<reference evidence="8 9" key="1">
    <citation type="submission" date="2021-12" db="EMBL/GenBank/DDBJ databases">
        <title>Siccirubricoccus leaddurans sp. nov., a high concentration Zn2+ tolerance bacterium.</title>
        <authorList>
            <person name="Cao Y."/>
        </authorList>
    </citation>
    <scope>NUCLEOTIDE SEQUENCE [LARGE SCALE GENOMIC DNA]</scope>
    <source>
        <strain evidence="8 9">KC 17139</strain>
    </source>
</reference>
<accession>A0ABT1DAD3</accession>
<feature type="transmembrane region" description="Helical" evidence="6">
    <location>
        <begin position="56"/>
        <end position="75"/>
    </location>
</feature>
<evidence type="ECO:0000313" key="9">
    <source>
        <dbReference type="Proteomes" id="UP001523392"/>
    </source>
</evidence>
<evidence type="ECO:0000256" key="3">
    <source>
        <dbReference type="ARBA" id="ARBA00022692"/>
    </source>
</evidence>
<dbReference type="EMBL" id="JAFIRR010000158">
    <property type="protein sequence ID" value="MCO6418902.1"/>
    <property type="molecule type" value="Genomic_DNA"/>
</dbReference>
<evidence type="ECO:0000259" key="7">
    <source>
        <dbReference type="Pfam" id="PF04138"/>
    </source>
</evidence>